<reference evidence="2" key="2">
    <citation type="submission" date="2015-01" db="EMBL/GenBank/DDBJ databases">
        <title>Evolutionary Origins and Diversification of the Mycorrhizal Mutualists.</title>
        <authorList>
            <consortium name="DOE Joint Genome Institute"/>
            <consortium name="Mycorrhizal Genomics Consortium"/>
            <person name="Kohler A."/>
            <person name="Kuo A."/>
            <person name="Nagy L.G."/>
            <person name="Floudas D."/>
            <person name="Copeland A."/>
            <person name="Barry K.W."/>
            <person name="Cichocki N."/>
            <person name="Veneault-Fourrey C."/>
            <person name="LaButti K."/>
            <person name="Lindquist E.A."/>
            <person name="Lipzen A."/>
            <person name="Lundell T."/>
            <person name="Morin E."/>
            <person name="Murat C."/>
            <person name="Riley R."/>
            <person name="Ohm R."/>
            <person name="Sun H."/>
            <person name="Tunlid A."/>
            <person name="Henrissat B."/>
            <person name="Grigoriev I.V."/>
            <person name="Hibbett D.S."/>
            <person name="Martin F."/>
        </authorList>
    </citation>
    <scope>NUCLEOTIDE SEQUENCE [LARGE SCALE GENOMIC DNA]</scope>
    <source>
        <strain evidence="2">LaAM-08-1</strain>
    </source>
</reference>
<keyword evidence="2" id="KW-1185">Reference proteome</keyword>
<gene>
    <name evidence="1" type="ORF">K443DRAFT_683810</name>
</gene>
<name>A0A0C9WS10_9AGAR</name>
<accession>A0A0C9WS10</accession>
<evidence type="ECO:0000313" key="1">
    <source>
        <dbReference type="EMBL" id="KIJ94350.1"/>
    </source>
</evidence>
<dbReference type="HOGENOM" id="CLU_2942113_0_0_1"/>
<evidence type="ECO:0000313" key="2">
    <source>
        <dbReference type="Proteomes" id="UP000054477"/>
    </source>
</evidence>
<organism evidence="1 2">
    <name type="scientific">Laccaria amethystina LaAM-08-1</name>
    <dbReference type="NCBI Taxonomy" id="1095629"/>
    <lineage>
        <taxon>Eukaryota</taxon>
        <taxon>Fungi</taxon>
        <taxon>Dikarya</taxon>
        <taxon>Basidiomycota</taxon>
        <taxon>Agaricomycotina</taxon>
        <taxon>Agaricomycetes</taxon>
        <taxon>Agaricomycetidae</taxon>
        <taxon>Agaricales</taxon>
        <taxon>Agaricineae</taxon>
        <taxon>Hydnangiaceae</taxon>
        <taxon>Laccaria</taxon>
    </lineage>
</organism>
<dbReference type="Proteomes" id="UP000054477">
    <property type="component" value="Unassembled WGS sequence"/>
</dbReference>
<protein>
    <submittedName>
        <fullName evidence="1">Uncharacterized protein</fullName>
    </submittedName>
</protein>
<dbReference type="EMBL" id="KN838797">
    <property type="protein sequence ID" value="KIJ94350.1"/>
    <property type="molecule type" value="Genomic_DNA"/>
</dbReference>
<reference evidence="1 2" key="1">
    <citation type="submission" date="2014-04" db="EMBL/GenBank/DDBJ databases">
        <authorList>
            <consortium name="DOE Joint Genome Institute"/>
            <person name="Kuo A."/>
            <person name="Kohler A."/>
            <person name="Nagy L.G."/>
            <person name="Floudas D."/>
            <person name="Copeland A."/>
            <person name="Barry K.W."/>
            <person name="Cichocki N."/>
            <person name="Veneault-Fourrey C."/>
            <person name="LaButti K."/>
            <person name="Lindquist E.A."/>
            <person name="Lipzen A."/>
            <person name="Lundell T."/>
            <person name="Morin E."/>
            <person name="Murat C."/>
            <person name="Sun H."/>
            <person name="Tunlid A."/>
            <person name="Henrissat B."/>
            <person name="Grigoriev I.V."/>
            <person name="Hibbett D.S."/>
            <person name="Martin F."/>
            <person name="Nordberg H.P."/>
            <person name="Cantor M.N."/>
            <person name="Hua S.X."/>
        </authorList>
    </citation>
    <scope>NUCLEOTIDE SEQUENCE [LARGE SCALE GENOMIC DNA]</scope>
    <source>
        <strain evidence="1 2">LaAM-08-1</strain>
    </source>
</reference>
<dbReference type="AlphaFoldDB" id="A0A0C9WS10"/>
<proteinExistence type="predicted"/>
<sequence length="60" mass="6825">MATPGVNNLTYRGPGLVIYWVDELSVHRNGLRPPSQSPNLKFGQYFLGHQFHDNSIRART</sequence>